<accession>A0ABZ0RJI7</accession>
<dbReference type="SUPFAM" id="SSF52266">
    <property type="entry name" value="SGNH hydrolase"/>
    <property type="match status" value="1"/>
</dbReference>
<dbReference type="EMBL" id="CP138858">
    <property type="protein sequence ID" value="WPJ95566.1"/>
    <property type="molecule type" value="Genomic_DNA"/>
</dbReference>
<dbReference type="InterPro" id="IPR036514">
    <property type="entry name" value="SGNH_hydro_sf"/>
</dbReference>
<dbReference type="GO" id="GO:0016787">
    <property type="term" value="F:hydrolase activity"/>
    <property type="evidence" value="ECO:0007669"/>
    <property type="project" value="UniProtKB-KW"/>
</dbReference>
<evidence type="ECO:0000313" key="2">
    <source>
        <dbReference type="Proteomes" id="UP001324993"/>
    </source>
</evidence>
<evidence type="ECO:0000313" key="1">
    <source>
        <dbReference type="EMBL" id="WPJ95566.1"/>
    </source>
</evidence>
<dbReference type="Proteomes" id="UP001324993">
    <property type="component" value="Chromosome"/>
</dbReference>
<dbReference type="RefSeq" id="WP_319832445.1">
    <property type="nucleotide sequence ID" value="NZ_CP138858.1"/>
</dbReference>
<dbReference type="CDD" id="cd00229">
    <property type="entry name" value="SGNH_hydrolase"/>
    <property type="match status" value="1"/>
</dbReference>
<organism evidence="1 2">
    <name type="scientific">Coraliomargarita algicola</name>
    <dbReference type="NCBI Taxonomy" id="3092156"/>
    <lineage>
        <taxon>Bacteria</taxon>
        <taxon>Pseudomonadati</taxon>
        <taxon>Verrucomicrobiota</taxon>
        <taxon>Opitutia</taxon>
        <taxon>Puniceicoccales</taxon>
        <taxon>Coraliomargaritaceae</taxon>
        <taxon>Coraliomargarita</taxon>
    </lineage>
</organism>
<dbReference type="Gene3D" id="3.40.50.1110">
    <property type="entry name" value="SGNH hydrolase"/>
    <property type="match status" value="1"/>
</dbReference>
<keyword evidence="2" id="KW-1185">Reference proteome</keyword>
<keyword evidence="1" id="KW-0378">Hydrolase</keyword>
<sequence length="213" mass="23934">MSDINSKNVATVIREPIEWTRSWVPDSDKSELDVPRVLLVGDSIVMGYGPKASEHLQGEVSLAWVGTSRFPVDPIYFEEIALVLRSTSFDAVHFNNGLHGFGYDESDYAACLKQVVTRLRVLTPAVPWMLANSTPLRKPDDLKQYTERNDRVRLRNQTMAALAAEFNLSMTDLYQAMEGHPEYYSPDGTHFNETGIAVQGELVAESIRQLITQ</sequence>
<protein>
    <submittedName>
        <fullName evidence="1">SGNH/GDSL hydrolase family protein</fullName>
    </submittedName>
</protein>
<name>A0ABZ0RJI7_9BACT</name>
<proteinExistence type="predicted"/>
<gene>
    <name evidence="1" type="ORF">SH580_19290</name>
</gene>
<reference evidence="1 2" key="1">
    <citation type="submission" date="2023-11" db="EMBL/GenBank/DDBJ databases">
        <title>Coraliomargarita sp. nov., isolated from marine algae.</title>
        <authorList>
            <person name="Lee J.K."/>
            <person name="Baek J.H."/>
            <person name="Kim J.M."/>
            <person name="Choi D.G."/>
            <person name="Jeon C.O."/>
        </authorList>
    </citation>
    <scope>NUCLEOTIDE SEQUENCE [LARGE SCALE GENOMIC DNA]</scope>
    <source>
        <strain evidence="1 2">J2-16</strain>
    </source>
</reference>